<keyword evidence="2" id="KW-1185">Reference proteome</keyword>
<sequence>MRPREPRGQDLNAAQNVRVQMPYPSTAQKIAALKEGKRKRARKPGAQEDAPLAFGNLRQMLQRFKKPLSYPPLPEVPAPRKK</sequence>
<evidence type="ECO:0000313" key="2">
    <source>
        <dbReference type="Proteomes" id="UP001597413"/>
    </source>
</evidence>
<dbReference type="RefSeq" id="WP_377387816.1">
    <property type="nucleotide sequence ID" value="NZ_JBHUIX010000004.1"/>
</dbReference>
<proteinExistence type="predicted"/>
<dbReference type="EMBL" id="JBHUIX010000004">
    <property type="protein sequence ID" value="MFD2173386.1"/>
    <property type="molecule type" value="Genomic_DNA"/>
</dbReference>
<name>A0ABW5A797_9RHOB</name>
<dbReference type="Proteomes" id="UP001597413">
    <property type="component" value="Unassembled WGS sequence"/>
</dbReference>
<evidence type="ECO:0000313" key="1">
    <source>
        <dbReference type="EMBL" id="MFD2173386.1"/>
    </source>
</evidence>
<comment type="caution">
    <text evidence="1">The sequence shown here is derived from an EMBL/GenBank/DDBJ whole genome shotgun (WGS) entry which is preliminary data.</text>
</comment>
<protein>
    <submittedName>
        <fullName evidence="1">Uncharacterized protein</fullName>
    </submittedName>
</protein>
<organism evidence="1 2">
    <name type="scientific">Rhodobacter lacus</name>
    <dbReference type="NCBI Taxonomy" id="1641972"/>
    <lineage>
        <taxon>Bacteria</taxon>
        <taxon>Pseudomonadati</taxon>
        <taxon>Pseudomonadota</taxon>
        <taxon>Alphaproteobacteria</taxon>
        <taxon>Rhodobacterales</taxon>
        <taxon>Rhodobacter group</taxon>
        <taxon>Rhodobacter</taxon>
    </lineage>
</organism>
<gene>
    <name evidence="1" type="ORF">ACFSM0_04690</name>
</gene>
<accession>A0ABW5A797</accession>
<reference evidence="2" key="1">
    <citation type="journal article" date="2019" name="Int. J. Syst. Evol. Microbiol.">
        <title>The Global Catalogue of Microorganisms (GCM) 10K type strain sequencing project: providing services to taxonomists for standard genome sequencing and annotation.</title>
        <authorList>
            <consortium name="The Broad Institute Genomics Platform"/>
            <consortium name="The Broad Institute Genome Sequencing Center for Infectious Disease"/>
            <person name="Wu L."/>
            <person name="Ma J."/>
        </authorList>
    </citation>
    <scope>NUCLEOTIDE SEQUENCE [LARGE SCALE GENOMIC DNA]</scope>
    <source>
        <strain evidence="2">CCUG 55131</strain>
    </source>
</reference>